<keyword evidence="4 9" id="KW-0645">Protease</keyword>
<dbReference type="EMBL" id="KQ257456">
    <property type="protein sequence ID" value="KND00056.1"/>
    <property type="molecule type" value="Genomic_DNA"/>
</dbReference>
<dbReference type="RefSeq" id="XP_016608095.1">
    <property type="nucleotide sequence ID" value="XM_016752639.1"/>
</dbReference>
<proteinExistence type="inferred from homology"/>
<evidence type="ECO:0000256" key="2">
    <source>
        <dbReference type="ARBA" id="ARBA00022512"/>
    </source>
</evidence>
<dbReference type="VEuPathDB" id="FungiDB:SPPG_04400"/>
<dbReference type="InterPro" id="IPR050131">
    <property type="entry name" value="Peptidase_S8_subtilisin-like"/>
</dbReference>
<dbReference type="OrthoDB" id="2162597at2759"/>
<keyword evidence="2" id="KW-0134">Cell wall</keyword>
<organism evidence="14 15">
    <name type="scientific">Spizellomyces punctatus (strain DAOM BR117)</name>
    <dbReference type="NCBI Taxonomy" id="645134"/>
    <lineage>
        <taxon>Eukaryota</taxon>
        <taxon>Fungi</taxon>
        <taxon>Fungi incertae sedis</taxon>
        <taxon>Chytridiomycota</taxon>
        <taxon>Chytridiomycota incertae sedis</taxon>
        <taxon>Chytridiomycetes</taxon>
        <taxon>Spizellomycetales</taxon>
        <taxon>Spizellomycetaceae</taxon>
        <taxon>Spizellomyces</taxon>
    </lineage>
</organism>
<dbReference type="GO" id="GO:0016020">
    <property type="term" value="C:membrane"/>
    <property type="evidence" value="ECO:0007669"/>
    <property type="project" value="InterPro"/>
</dbReference>
<dbReference type="PANTHER" id="PTHR43806">
    <property type="entry name" value="PEPTIDASE S8"/>
    <property type="match status" value="1"/>
</dbReference>
<dbReference type="InterPro" id="IPR015500">
    <property type="entry name" value="Peptidase_S8_subtilisin-rel"/>
</dbReference>
<keyword evidence="5" id="KW-0732">Signal</keyword>
<dbReference type="GO" id="GO:0004252">
    <property type="term" value="F:serine-type endopeptidase activity"/>
    <property type="evidence" value="ECO:0007669"/>
    <property type="project" value="UniProtKB-UniRule"/>
</dbReference>
<dbReference type="GeneID" id="27687851"/>
<keyword evidence="7 9" id="KW-0720">Serine protease</keyword>
<dbReference type="InterPro" id="IPR010435">
    <property type="entry name" value="C5a/SBT2-like_Fn3"/>
</dbReference>
<dbReference type="OMA" id="FQNYAKP"/>
<evidence type="ECO:0000256" key="1">
    <source>
        <dbReference type="ARBA" id="ARBA00011073"/>
    </source>
</evidence>
<dbReference type="Gene3D" id="3.50.30.30">
    <property type="match status" value="1"/>
</dbReference>
<dbReference type="GO" id="GO:0006508">
    <property type="term" value="P:proteolysis"/>
    <property type="evidence" value="ECO:0007669"/>
    <property type="project" value="UniProtKB-KW"/>
</dbReference>
<keyword evidence="15" id="KW-1185">Reference proteome</keyword>
<feature type="domain" description="C5a peptidase/Subtilisin-like protease SBT2-like Fn3-like" evidence="13">
    <location>
        <begin position="496"/>
        <end position="617"/>
    </location>
</feature>
<dbReference type="InterPro" id="IPR046450">
    <property type="entry name" value="PA_dom_sf"/>
</dbReference>
<dbReference type="PROSITE" id="PS00138">
    <property type="entry name" value="SUBTILASE_SER"/>
    <property type="match status" value="1"/>
</dbReference>
<dbReference type="Pfam" id="PF02225">
    <property type="entry name" value="PA"/>
    <property type="match status" value="1"/>
</dbReference>
<evidence type="ECO:0000256" key="9">
    <source>
        <dbReference type="PROSITE-ProRule" id="PRU01240"/>
    </source>
</evidence>
<protein>
    <recommendedName>
        <fullName evidence="16">Peptidase S8/S53 domain-containing protein</fullName>
    </recommendedName>
</protein>
<evidence type="ECO:0000259" key="13">
    <source>
        <dbReference type="Pfam" id="PF06280"/>
    </source>
</evidence>
<reference evidence="14 15" key="1">
    <citation type="submission" date="2009-08" db="EMBL/GenBank/DDBJ databases">
        <title>The Genome Sequence of Spizellomyces punctatus strain DAOM BR117.</title>
        <authorList>
            <consortium name="The Broad Institute Genome Sequencing Platform"/>
            <person name="Russ C."/>
            <person name="Cuomo C."/>
            <person name="Shea T."/>
            <person name="Young S.K."/>
            <person name="Zeng Q."/>
            <person name="Koehrsen M."/>
            <person name="Haas B."/>
            <person name="Borodovsky M."/>
            <person name="Guigo R."/>
            <person name="Alvarado L."/>
            <person name="Berlin A."/>
            <person name="Bochicchio J."/>
            <person name="Borenstein D."/>
            <person name="Chapman S."/>
            <person name="Chen Z."/>
            <person name="Engels R."/>
            <person name="Freedman E."/>
            <person name="Gellesch M."/>
            <person name="Goldberg J."/>
            <person name="Griggs A."/>
            <person name="Gujja S."/>
            <person name="Heiman D."/>
            <person name="Hepburn T."/>
            <person name="Howarth C."/>
            <person name="Jen D."/>
            <person name="Larson L."/>
            <person name="Lewis B."/>
            <person name="Mehta T."/>
            <person name="Park D."/>
            <person name="Pearson M."/>
            <person name="Roberts A."/>
            <person name="Saif S."/>
            <person name="Shenoy N."/>
            <person name="Sisk P."/>
            <person name="Stolte C."/>
            <person name="Sykes S."/>
            <person name="Thomson T."/>
            <person name="Walk T."/>
            <person name="White J."/>
            <person name="Yandava C."/>
            <person name="Burger G."/>
            <person name="Gray M.W."/>
            <person name="Holland P.W.H."/>
            <person name="King N."/>
            <person name="Lang F.B.F."/>
            <person name="Roger A.J."/>
            <person name="Ruiz-Trillo I."/>
            <person name="Lander E."/>
            <person name="Nusbaum C."/>
        </authorList>
    </citation>
    <scope>NUCLEOTIDE SEQUENCE [LARGE SCALE GENOMIC DNA]</scope>
    <source>
        <strain evidence="14 15">DAOM BR117</strain>
    </source>
</reference>
<dbReference type="InterPro" id="IPR036852">
    <property type="entry name" value="Peptidase_S8/S53_dom_sf"/>
</dbReference>
<evidence type="ECO:0000256" key="5">
    <source>
        <dbReference type="ARBA" id="ARBA00022729"/>
    </source>
</evidence>
<evidence type="ECO:0000313" key="15">
    <source>
        <dbReference type="Proteomes" id="UP000053201"/>
    </source>
</evidence>
<evidence type="ECO:0000256" key="7">
    <source>
        <dbReference type="ARBA" id="ARBA00022825"/>
    </source>
</evidence>
<dbReference type="Gene3D" id="3.40.50.200">
    <property type="entry name" value="Peptidase S8/S53 domain"/>
    <property type="match status" value="1"/>
</dbReference>
<keyword evidence="6 9" id="KW-0378">Hydrolase</keyword>
<evidence type="ECO:0000256" key="6">
    <source>
        <dbReference type="ARBA" id="ARBA00022801"/>
    </source>
</evidence>
<feature type="domain" description="Peptidase S8/S53" evidence="11">
    <location>
        <begin position="33"/>
        <end position="475"/>
    </location>
</feature>
<dbReference type="PROSITE" id="PS51892">
    <property type="entry name" value="SUBTILASE"/>
    <property type="match status" value="1"/>
</dbReference>
<feature type="active site" description="Charge relay system" evidence="8 9">
    <location>
        <position position="420"/>
    </location>
</feature>
<dbReference type="eggNOG" id="KOG4266">
    <property type="taxonomic scope" value="Eukaryota"/>
</dbReference>
<dbReference type="InParanoid" id="A0A0L0HF14"/>
<dbReference type="Proteomes" id="UP000053201">
    <property type="component" value="Unassembled WGS sequence"/>
</dbReference>
<sequence>MTAVGDRTVTPSLESAHGLTGVLDVHDKLKIYGKGVKVGVIDSGVYYKHPALGGGFGPGFKVEKGWDFVGDAYTGLNEPIEDADPIDECSDVSHGTHVAGIIAANATGMAKEWAPVTPFLGVAPQATLGAYRVFGCDGSAGDDVIAKAIYRGHDDGMDILNLSLGGGSPYPDSPAVFAADRVSSKGTYVIMAAGNDGEDGVFTTGPPAVAPKGWSIASIDNSKLVQFSIFDDAGKSYSYAPSSAGGGWVGKVKGQIVINNPNADPTTTLDDGCKPVTIDAKGKVIIFQQGSACGSAVRCGNAKAAGAAGCLVYNNVPGSINIFGTAGLPGGGLDDQTGLAIVNAVKAQPNRVWTFTNELGISDVPTARTPSSFTSLGLDGDLKMKPELAGIGGNVYSTASKFAGAKAGMPTPYLSMSGTSMATPYVAGTVALFVQARGKLDTELVKAYFQNNAKPVHVSNKGDDATRFASVAQQGAGLVDIFETINTRTLIQPSRIALNDTLHHNGVQRISITNNYDSPTTYKLSDFGAVALTGSEKGSDRPLAHPVHSNEKATIMFSQKEVTIPAGKTVTINAVVIPPITLSGDLWPIYSGFINVQPVIASKKGTTNAAPLTIPYVGMRGDYSRAPTLLKKDPKNGPTIGAFSVKNNTLAPLANPITINPTQSPVVIRLAFAYPTREAFVDIVPASLLAPKPKTHLVTLGSQGRSYGTADKIDIPWSGEKTLDVPAGGVPDNSTVPAGKYKIRISALKHFANPKLPFAYDTWESPVITVKY</sequence>
<dbReference type="SUPFAM" id="SSF52025">
    <property type="entry name" value="PA domain"/>
    <property type="match status" value="1"/>
</dbReference>
<dbReference type="STRING" id="645134.A0A0L0HF14"/>
<evidence type="ECO:0000256" key="3">
    <source>
        <dbReference type="ARBA" id="ARBA00022525"/>
    </source>
</evidence>
<dbReference type="AlphaFoldDB" id="A0A0L0HF14"/>
<dbReference type="SUPFAM" id="SSF52743">
    <property type="entry name" value="Subtilisin-like"/>
    <property type="match status" value="1"/>
</dbReference>
<dbReference type="GO" id="GO:0005615">
    <property type="term" value="C:extracellular space"/>
    <property type="evidence" value="ECO:0007669"/>
    <property type="project" value="TreeGrafter"/>
</dbReference>
<evidence type="ECO:0000259" key="12">
    <source>
        <dbReference type="Pfam" id="PF02225"/>
    </source>
</evidence>
<evidence type="ECO:0000259" key="11">
    <source>
        <dbReference type="Pfam" id="PF00082"/>
    </source>
</evidence>
<dbReference type="CDD" id="cd07489">
    <property type="entry name" value="Peptidases_S8_5"/>
    <property type="match status" value="1"/>
</dbReference>
<dbReference type="InterPro" id="IPR000209">
    <property type="entry name" value="Peptidase_S8/S53_dom"/>
</dbReference>
<evidence type="ECO:0000256" key="4">
    <source>
        <dbReference type="ARBA" id="ARBA00022670"/>
    </source>
</evidence>
<gene>
    <name evidence="14" type="ORF">SPPG_04400</name>
</gene>
<accession>A0A0L0HF14</accession>
<evidence type="ECO:0000256" key="10">
    <source>
        <dbReference type="RuleBase" id="RU003355"/>
    </source>
</evidence>
<keyword evidence="3" id="KW-0964">Secreted</keyword>
<feature type="active site" description="Charge relay system" evidence="8 9">
    <location>
        <position position="42"/>
    </location>
</feature>
<evidence type="ECO:0008006" key="16">
    <source>
        <dbReference type="Google" id="ProtNLM"/>
    </source>
</evidence>
<dbReference type="InterPro" id="IPR023827">
    <property type="entry name" value="Peptidase_S8_Asp-AS"/>
</dbReference>
<dbReference type="Pfam" id="PF06280">
    <property type="entry name" value="fn3_5"/>
    <property type="match status" value="1"/>
</dbReference>
<evidence type="ECO:0000313" key="14">
    <source>
        <dbReference type="EMBL" id="KND00056.1"/>
    </source>
</evidence>
<dbReference type="InterPro" id="IPR023828">
    <property type="entry name" value="Peptidase_S8_Ser-AS"/>
</dbReference>
<dbReference type="PANTHER" id="PTHR43806:SF66">
    <property type="entry name" value="SERIN ENDOPEPTIDASE"/>
    <property type="match status" value="1"/>
</dbReference>
<dbReference type="PROSITE" id="PS00136">
    <property type="entry name" value="SUBTILASE_ASP"/>
    <property type="match status" value="1"/>
</dbReference>
<evidence type="ECO:0000256" key="8">
    <source>
        <dbReference type="PIRSR" id="PIRSR615500-1"/>
    </source>
</evidence>
<name>A0A0L0HF14_SPIPD</name>
<comment type="similarity">
    <text evidence="1 9 10">Belongs to the peptidase S8 family.</text>
</comment>
<dbReference type="InterPro" id="IPR034187">
    <property type="entry name" value="Peptidases_S8_5"/>
</dbReference>
<dbReference type="InterPro" id="IPR022398">
    <property type="entry name" value="Peptidase_S8_His-AS"/>
</dbReference>
<feature type="active site" description="Charge relay system" evidence="8 9">
    <location>
        <position position="94"/>
    </location>
</feature>
<feature type="domain" description="PA" evidence="12">
    <location>
        <begin position="271"/>
        <end position="339"/>
    </location>
</feature>
<dbReference type="Pfam" id="PF00082">
    <property type="entry name" value="Peptidase_S8"/>
    <property type="match status" value="1"/>
</dbReference>
<dbReference type="PRINTS" id="PR00723">
    <property type="entry name" value="SUBTILISIN"/>
</dbReference>
<dbReference type="InterPro" id="IPR003137">
    <property type="entry name" value="PA_domain"/>
</dbReference>
<dbReference type="PROSITE" id="PS00137">
    <property type="entry name" value="SUBTILASE_HIS"/>
    <property type="match status" value="1"/>
</dbReference>